<organism evidence="2 4">
    <name type="scientific">Actinomadura bangladeshensis</name>
    <dbReference type="NCBI Taxonomy" id="453573"/>
    <lineage>
        <taxon>Bacteria</taxon>
        <taxon>Bacillati</taxon>
        <taxon>Actinomycetota</taxon>
        <taxon>Actinomycetes</taxon>
        <taxon>Streptosporangiales</taxon>
        <taxon>Thermomonosporaceae</taxon>
        <taxon>Actinomadura</taxon>
    </lineage>
</organism>
<dbReference type="Proteomes" id="UP000475532">
    <property type="component" value="Unassembled WGS sequence"/>
</dbReference>
<feature type="compositionally biased region" description="Low complexity" evidence="1">
    <location>
        <begin position="306"/>
        <end position="324"/>
    </location>
</feature>
<dbReference type="RefSeq" id="WP_163053174.1">
    <property type="nucleotide sequence ID" value="NZ_JAAGLI010000093.1"/>
</dbReference>
<sequence length="331" mass="36600">MSDLQTRVRQRREQSNGGPQSQQQGQPGKQLSPVDVKMADARSMFMRMKGEFATALPQHVGADRFMRMALTCMRKTPALLDCDPPSVIAALMEAARLGLEPGTKQAAIVPFGKTATFIAQWQGLVELMYRSGQVASVTAEFIYEADQWEYTVGDGGTFWHRPNILAEERGKILLAYAFAEIKGGGRSRVILLSRRDAEEIRNEFSKNYQRAEKNRRGNPQQYAEHPDWGKFNSTWHTHFDAMWRKSAVRRLADWVPQSPELRELLMRENEAGEMRDAADQIVPDNVFDGEVVSDTADEPGNGTPPDGDGLAAADAEAAAQAAAEKGGGSDA</sequence>
<dbReference type="InterPro" id="IPR004590">
    <property type="entry name" value="ssDNA_annealing_RecT"/>
</dbReference>
<evidence type="ECO:0000313" key="3">
    <source>
        <dbReference type="EMBL" id="NEA22507.1"/>
    </source>
</evidence>
<dbReference type="Pfam" id="PF03837">
    <property type="entry name" value="RecT"/>
    <property type="match status" value="1"/>
</dbReference>
<feature type="region of interest" description="Disordered" evidence="1">
    <location>
        <begin position="1"/>
        <end position="33"/>
    </location>
</feature>
<reference evidence="2 4" key="1">
    <citation type="submission" date="2020-01" db="EMBL/GenBank/DDBJ databases">
        <title>Insect and environment-associated Actinomycetes.</title>
        <authorList>
            <person name="Currrie C."/>
            <person name="Chevrette M."/>
            <person name="Carlson C."/>
            <person name="Stubbendieck R."/>
            <person name="Wendt-Pienkowski E."/>
        </authorList>
    </citation>
    <scope>NUCLEOTIDE SEQUENCE [LARGE SCALE GENOMIC DNA]</scope>
    <source>
        <strain evidence="2 4">SID10258</strain>
    </source>
</reference>
<proteinExistence type="predicted"/>
<dbReference type="GO" id="GO:0006259">
    <property type="term" value="P:DNA metabolic process"/>
    <property type="evidence" value="ECO:0007669"/>
    <property type="project" value="InterPro"/>
</dbReference>
<dbReference type="GO" id="GO:0003677">
    <property type="term" value="F:DNA binding"/>
    <property type="evidence" value="ECO:0007669"/>
    <property type="project" value="InterPro"/>
</dbReference>
<evidence type="ECO:0000256" key="1">
    <source>
        <dbReference type="SAM" id="MobiDB-lite"/>
    </source>
</evidence>
<feature type="region of interest" description="Disordered" evidence="1">
    <location>
        <begin position="291"/>
        <end position="331"/>
    </location>
</feature>
<evidence type="ECO:0000313" key="2">
    <source>
        <dbReference type="EMBL" id="NEA21547.1"/>
    </source>
</evidence>
<feature type="compositionally biased region" description="Low complexity" evidence="1">
    <location>
        <begin position="15"/>
        <end position="33"/>
    </location>
</feature>
<dbReference type="EMBL" id="JAAGLI010000213">
    <property type="protein sequence ID" value="NEA22507.1"/>
    <property type="molecule type" value="Genomic_DNA"/>
</dbReference>
<dbReference type="EMBL" id="JAAGLI010000093">
    <property type="protein sequence ID" value="NEA21547.1"/>
    <property type="molecule type" value="Genomic_DNA"/>
</dbReference>
<comment type="caution">
    <text evidence="2">The sequence shown here is derived from an EMBL/GenBank/DDBJ whole genome shotgun (WGS) entry which is preliminary data.</text>
</comment>
<dbReference type="NCBIfam" id="TIGR00616">
    <property type="entry name" value="rect"/>
    <property type="match status" value="1"/>
</dbReference>
<protein>
    <recommendedName>
        <fullName evidence="5">Recombinase RecT</fullName>
    </recommendedName>
</protein>
<gene>
    <name evidence="2" type="ORF">G3I70_03405</name>
    <name evidence="3" type="ORF">G3I70_08395</name>
</gene>
<name>A0A6L9Q7W9_9ACTN</name>
<accession>A0A6L9Q7W9</accession>
<dbReference type="AlphaFoldDB" id="A0A6L9Q7W9"/>
<evidence type="ECO:0000313" key="4">
    <source>
        <dbReference type="Proteomes" id="UP000475532"/>
    </source>
</evidence>
<dbReference type="InterPro" id="IPR018330">
    <property type="entry name" value="RecT_fam"/>
</dbReference>
<evidence type="ECO:0008006" key="5">
    <source>
        <dbReference type="Google" id="ProtNLM"/>
    </source>
</evidence>